<accession>A0A0B2W1C4</accession>
<dbReference type="AlphaFoldDB" id="A0A0B2W1C4"/>
<proteinExistence type="predicted"/>
<sequence length="241" mass="27764">MVGRQALNTRQKEVETIDSYTPRIECKFHLDTKSICFAIWISPRNSLNFRQPKPFFVYLADAPQYKDLPVNDVEALRELKYLADAPQYKDLPVNDVEALRELKYLADAPQYKDLPVNDVEALRELKVELKHHLTRICESASVNVLIAPTRAKLVQYLADAPQYKDLPVNDVEALRELKYLADAPQYKDLPVNDVEALRELKVELKHHLTRIFRTADLINKANDEWGQLTKGSYSKGRGRTT</sequence>
<name>A0A0B2W1C4_TOXCA</name>
<keyword evidence="2" id="KW-1185">Reference proteome</keyword>
<gene>
    <name evidence="1" type="ORF">Tcan_10309</name>
</gene>
<protein>
    <submittedName>
        <fullName evidence="1">Uncharacterized protein</fullName>
    </submittedName>
</protein>
<organism evidence="1 2">
    <name type="scientific">Toxocara canis</name>
    <name type="common">Canine roundworm</name>
    <dbReference type="NCBI Taxonomy" id="6265"/>
    <lineage>
        <taxon>Eukaryota</taxon>
        <taxon>Metazoa</taxon>
        <taxon>Ecdysozoa</taxon>
        <taxon>Nematoda</taxon>
        <taxon>Chromadorea</taxon>
        <taxon>Rhabditida</taxon>
        <taxon>Spirurina</taxon>
        <taxon>Ascaridomorpha</taxon>
        <taxon>Ascaridoidea</taxon>
        <taxon>Toxocaridae</taxon>
        <taxon>Toxocara</taxon>
    </lineage>
</organism>
<dbReference type="Proteomes" id="UP000031036">
    <property type="component" value="Unassembled WGS sequence"/>
</dbReference>
<dbReference type="EMBL" id="JPKZ01000491">
    <property type="protein sequence ID" value="KHN86980.1"/>
    <property type="molecule type" value="Genomic_DNA"/>
</dbReference>
<comment type="caution">
    <text evidence="1">The sequence shown here is derived from an EMBL/GenBank/DDBJ whole genome shotgun (WGS) entry which is preliminary data.</text>
</comment>
<evidence type="ECO:0000313" key="2">
    <source>
        <dbReference type="Proteomes" id="UP000031036"/>
    </source>
</evidence>
<reference evidence="1 2" key="1">
    <citation type="submission" date="2014-11" db="EMBL/GenBank/DDBJ databases">
        <title>Genetic blueprint of the zoonotic pathogen Toxocara canis.</title>
        <authorList>
            <person name="Zhu X.-Q."/>
            <person name="Korhonen P.K."/>
            <person name="Cai H."/>
            <person name="Young N.D."/>
            <person name="Nejsum P."/>
            <person name="von Samson-Himmelstjerna G."/>
            <person name="Boag P.R."/>
            <person name="Tan P."/>
            <person name="Li Q."/>
            <person name="Min J."/>
            <person name="Yang Y."/>
            <person name="Wang X."/>
            <person name="Fang X."/>
            <person name="Hall R.S."/>
            <person name="Hofmann A."/>
            <person name="Sternberg P.W."/>
            <person name="Jex A.R."/>
            <person name="Gasser R.B."/>
        </authorList>
    </citation>
    <scope>NUCLEOTIDE SEQUENCE [LARGE SCALE GENOMIC DNA]</scope>
    <source>
        <strain evidence="1">PN_DK_2014</strain>
    </source>
</reference>
<evidence type="ECO:0000313" key="1">
    <source>
        <dbReference type="EMBL" id="KHN86980.1"/>
    </source>
</evidence>